<dbReference type="SUPFAM" id="SSF54523">
    <property type="entry name" value="Pili subunits"/>
    <property type="match status" value="1"/>
</dbReference>
<keyword evidence="1" id="KW-0812">Transmembrane</keyword>
<evidence type="ECO:0000256" key="1">
    <source>
        <dbReference type="SAM" id="Phobius"/>
    </source>
</evidence>
<evidence type="ECO:0000313" key="2">
    <source>
        <dbReference type="EMBL" id="TMQ66006.1"/>
    </source>
</evidence>
<protein>
    <recommendedName>
        <fullName evidence="4">Prepilin-type N-terminal cleavage/methylation domain-containing protein</fullName>
    </recommendedName>
</protein>
<organism evidence="2 3">
    <name type="scientific">Eiseniibacteriota bacterium</name>
    <dbReference type="NCBI Taxonomy" id="2212470"/>
    <lineage>
        <taxon>Bacteria</taxon>
        <taxon>Candidatus Eiseniibacteriota</taxon>
    </lineage>
</organism>
<dbReference type="Proteomes" id="UP000317691">
    <property type="component" value="Unassembled WGS sequence"/>
</dbReference>
<gene>
    <name evidence="2" type="ORF">E6K79_03875</name>
</gene>
<dbReference type="InterPro" id="IPR045584">
    <property type="entry name" value="Pilin-like"/>
</dbReference>
<comment type="caution">
    <text evidence="2">The sequence shown here is derived from an EMBL/GenBank/DDBJ whole genome shotgun (WGS) entry which is preliminary data.</text>
</comment>
<evidence type="ECO:0008006" key="4">
    <source>
        <dbReference type="Google" id="ProtNLM"/>
    </source>
</evidence>
<accession>A0A538TQV2</accession>
<keyword evidence="1" id="KW-0472">Membrane</keyword>
<name>A0A538TQV2_UNCEI</name>
<dbReference type="EMBL" id="VBOZ01000010">
    <property type="protein sequence ID" value="TMQ66006.1"/>
    <property type="molecule type" value="Genomic_DNA"/>
</dbReference>
<keyword evidence="1" id="KW-1133">Transmembrane helix</keyword>
<reference evidence="2 3" key="1">
    <citation type="journal article" date="2019" name="Nat. Microbiol.">
        <title>Mediterranean grassland soil C-N compound turnover is dependent on rainfall and depth, and is mediated by genomically divergent microorganisms.</title>
        <authorList>
            <person name="Diamond S."/>
            <person name="Andeer P.F."/>
            <person name="Li Z."/>
            <person name="Crits-Christoph A."/>
            <person name="Burstein D."/>
            <person name="Anantharaman K."/>
            <person name="Lane K.R."/>
            <person name="Thomas B.C."/>
            <person name="Pan C."/>
            <person name="Northen T.R."/>
            <person name="Banfield J.F."/>
        </authorList>
    </citation>
    <scope>NUCLEOTIDE SEQUENCE [LARGE SCALE GENOMIC DNA]</scope>
    <source>
        <strain evidence="2">WS_9</strain>
    </source>
</reference>
<dbReference type="AlphaFoldDB" id="A0A538TQV2"/>
<evidence type="ECO:0000313" key="3">
    <source>
        <dbReference type="Proteomes" id="UP000317691"/>
    </source>
</evidence>
<proteinExistence type="predicted"/>
<feature type="transmembrane region" description="Helical" evidence="1">
    <location>
        <begin position="12"/>
        <end position="38"/>
    </location>
</feature>
<sequence length="136" mass="14456">MRRRGASRPPAPGFTLIEVVLIIVIAGVAVLPLSMLFANASIRSGDARNATVAAQLAQAKMEEIAADKNSPMRGFAYLVAANYPAESPVPAFSNYNRSVSIAPDSTYDGVTFRTVSVTVSCPNIAPVTVSTWFTTY</sequence>